<dbReference type="RefSeq" id="WP_174496012.1">
    <property type="nucleotide sequence ID" value="NZ_CADDWK010000005.1"/>
</dbReference>
<dbReference type="SUPFAM" id="SSF88713">
    <property type="entry name" value="Glycoside hydrolase/deacetylase"/>
    <property type="match status" value="1"/>
</dbReference>
<comment type="function">
    <text evidence="1">Catalyzes the cleavage of 5-oxoproline to form L-glutamate coupled to the hydrolysis of ATP to ADP and inorganic phosphate.</text>
</comment>
<protein>
    <recommendedName>
        <fullName evidence="1">5-oxoprolinase subunit A</fullName>
        <shortName evidence="1">5-OPase subunit A</shortName>
        <ecNumber evidence="1">3.5.2.9</ecNumber>
    </recommendedName>
    <alternativeName>
        <fullName evidence="1">5-oxoprolinase (ATP-hydrolyzing) subunit A</fullName>
    </alternativeName>
</protein>
<name>A0A841Q5H5_9BACI</name>
<dbReference type="PANTHER" id="PTHR30292">
    <property type="entry name" value="UNCHARACTERIZED PROTEIN YBGL-RELATED"/>
    <property type="match status" value="1"/>
</dbReference>
<dbReference type="GO" id="GO:0017168">
    <property type="term" value="F:5-oxoprolinase (ATP-hydrolyzing) activity"/>
    <property type="evidence" value="ECO:0007669"/>
    <property type="project" value="UniProtKB-UniRule"/>
</dbReference>
<dbReference type="EC" id="3.5.2.9" evidence="1"/>
<dbReference type="AlphaFoldDB" id="A0A841Q5H5"/>
<dbReference type="HAMAP" id="MF_00691">
    <property type="entry name" value="PxpA"/>
    <property type="match status" value="1"/>
</dbReference>
<keyword evidence="3" id="KW-1185">Reference proteome</keyword>
<dbReference type="Gene3D" id="3.20.20.370">
    <property type="entry name" value="Glycoside hydrolase/deacetylase"/>
    <property type="match status" value="1"/>
</dbReference>
<comment type="catalytic activity">
    <reaction evidence="1">
        <text>5-oxo-L-proline + ATP + 2 H2O = L-glutamate + ADP + phosphate + H(+)</text>
        <dbReference type="Rhea" id="RHEA:10348"/>
        <dbReference type="ChEBI" id="CHEBI:15377"/>
        <dbReference type="ChEBI" id="CHEBI:15378"/>
        <dbReference type="ChEBI" id="CHEBI:29985"/>
        <dbReference type="ChEBI" id="CHEBI:30616"/>
        <dbReference type="ChEBI" id="CHEBI:43474"/>
        <dbReference type="ChEBI" id="CHEBI:58402"/>
        <dbReference type="ChEBI" id="CHEBI:456216"/>
        <dbReference type="EC" id="3.5.2.9"/>
    </reaction>
</comment>
<sequence length="254" mass="28065">MSYSIDLNCDMGESFGPYQIGQDEKMFPYISSANIACGFHGGDFRVMDETVRLAVKHHVTIGAHPSFPDLQGFGRREMSMTPKEVYQMILYQVGALQAFVRAHGTTLHHVKPHGALYNLAAKKGEVAEAIAEAVYQLDSNLILYGLANSELIAAAKRKGLRVGQEAFADRTYQDDGSLTPRNINNALIEKREVAITQVIGMIKNKRVTSVTGKQIHLDVDTICLHGDGEHAVNFARHIKEAFEQENIKLNPVNG</sequence>
<dbReference type="GO" id="GO:0005524">
    <property type="term" value="F:ATP binding"/>
    <property type="evidence" value="ECO:0007669"/>
    <property type="project" value="UniProtKB-UniRule"/>
</dbReference>
<keyword evidence="1" id="KW-0547">Nucleotide-binding</keyword>
<reference evidence="2 3" key="1">
    <citation type="submission" date="2020-08" db="EMBL/GenBank/DDBJ databases">
        <title>Genomic Encyclopedia of Type Strains, Phase IV (KMG-IV): sequencing the most valuable type-strain genomes for metagenomic binning, comparative biology and taxonomic classification.</title>
        <authorList>
            <person name="Goeker M."/>
        </authorList>
    </citation>
    <scope>NUCLEOTIDE SEQUENCE [LARGE SCALE GENOMIC DNA]</scope>
    <source>
        <strain evidence="2 3">DSM 19612</strain>
    </source>
</reference>
<comment type="subunit">
    <text evidence="1">Forms a complex composed of PxpA, PxpB and PxpC.</text>
</comment>
<dbReference type="GO" id="GO:0005975">
    <property type="term" value="P:carbohydrate metabolic process"/>
    <property type="evidence" value="ECO:0007669"/>
    <property type="project" value="InterPro"/>
</dbReference>
<dbReference type="Proteomes" id="UP000581688">
    <property type="component" value="Unassembled WGS sequence"/>
</dbReference>
<keyword evidence="1" id="KW-0067">ATP-binding</keyword>
<comment type="similarity">
    <text evidence="1">Belongs to the LamB/PxpA family.</text>
</comment>
<dbReference type="PANTHER" id="PTHR30292:SF0">
    <property type="entry name" value="5-OXOPROLINASE SUBUNIT A"/>
    <property type="match status" value="1"/>
</dbReference>
<accession>A0A841Q5H5</accession>
<evidence type="ECO:0000256" key="1">
    <source>
        <dbReference type="HAMAP-Rule" id="MF_00691"/>
    </source>
</evidence>
<evidence type="ECO:0000313" key="2">
    <source>
        <dbReference type="EMBL" id="MBB6453640.1"/>
    </source>
</evidence>
<dbReference type="CDD" id="cd10787">
    <property type="entry name" value="LamB_YcsF_like"/>
    <property type="match status" value="1"/>
</dbReference>
<dbReference type="InterPro" id="IPR011330">
    <property type="entry name" value="Glyco_hydro/deAcase_b/a-brl"/>
</dbReference>
<dbReference type="NCBIfam" id="NF003814">
    <property type="entry name" value="PRK05406.1-3"/>
    <property type="match status" value="1"/>
</dbReference>
<dbReference type="Pfam" id="PF03746">
    <property type="entry name" value="LamB_YcsF"/>
    <property type="match status" value="1"/>
</dbReference>
<evidence type="ECO:0000313" key="3">
    <source>
        <dbReference type="Proteomes" id="UP000581688"/>
    </source>
</evidence>
<dbReference type="EMBL" id="JACHGH010000005">
    <property type="protein sequence ID" value="MBB6453640.1"/>
    <property type="molecule type" value="Genomic_DNA"/>
</dbReference>
<gene>
    <name evidence="1" type="primary">pxpA</name>
    <name evidence="2" type="ORF">HNQ94_002089</name>
</gene>
<comment type="caution">
    <text evidence="2">The sequence shown here is derived from an EMBL/GenBank/DDBJ whole genome shotgun (WGS) entry which is preliminary data.</text>
</comment>
<dbReference type="NCBIfam" id="NF003816">
    <property type="entry name" value="PRK05406.1-5"/>
    <property type="match status" value="1"/>
</dbReference>
<proteinExistence type="inferred from homology"/>
<dbReference type="InterPro" id="IPR005501">
    <property type="entry name" value="LamB/YcsF/PxpA-like"/>
</dbReference>
<keyword evidence="1" id="KW-0378">Hydrolase</keyword>
<organism evidence="2 3">
    <name type="scientific">Salirhabdus euzebyi</name>
    <dbReference type="NCBI Taxonomy" id="394506"/>
    <lineage>
        <taxon>Bacteria</taxon>
        <taxon>Bacillati</taxon>
        <taxon>Bacillota</taxon>
        <taxon>Bacilli</taxon>
        <taxon>Bacillales</taxon>
        <taxon>Bacillaceae</taxon>
        <taxon>Salirhabdus</taxon>
    </lineage>
</organism>